<proteinExistence type="predicted"/>
<protein>
    <submittedName>
        <fullName evidence="1">Uncharacterized protein</fullName>
    </submittedName>
</protein>
<dbReference type="EMBL" id="JADKYB010000001">
    <property type="protein sequence ID" value="MBM9503217.1"/>
    <property type="molecule type" value="Genomic_DNA"/>
</dbReference>
<dbReference type="Proteomes" id="UP000749040">
    <property type="component" value="Unassembled WGS sequence"/>
</dbReference>
<organism evidence="1 2">
    <name type="scientific">Actinacidiphila acididurans</name>
    <dbReference type="NCBI Taxonomy" id="2784346"/>
    <lineage>
        <taxon>Bacteria</taxon>
        <taxon>Bacillati</taxon>
        <taxon>Actinomycetota</taxon>
        <taxon>Actinomycetes</taxon>
        <taxon>Kitasatosporales</taxon>
        <taxon>Streptomycetaceae</taxon>
        <taxon>Actinacidiphila</taxon>
    </lineage>
</organism>
<keyword evidence="2" id="KW-1185">Reference proteome</keyword>
<accession>A0ABS2TJH7</accession>
<dbReference type="RefSeq" id="WP_205355086.1">
    <property type="nucleotide sequence ID" value="NZ_JADKYB010000001.1"/>
</dbReference>
<comment type="caution">
    <text evidence="1">The sequence shown here is derived from an EMBL/GenBank/DDBJ whole genome shotgun (WGS) entry which is preliminary data.</text>
</comment>
<sequence>MGFWGTYIVARAANPLTELAALRPSIGDISWHGRGADGWQAVRVHRGPDGWASPDLPAAWEATLRALMGQAGSPVLAAVVLDSDGAQLIGYSPEEGRWGGWFMVDSIIGHIDPEGWRYTYWDDNDEPYTEDDETYLPRHQAVVNRLSTAAGPPGPAAAPAAVAWAAVAGRKPNPTAVATVLDGRDIFCEDLFFTLLTALGVPHLAGLDAQHTR</sequence>
<name>A0ABS2TJH7_9ACTN</name>
<evidence type="ECO:0000313" key="2">
    <source>
        <dbReference type="Proteomes" id="UP000749040"/>
    </source>
</evidence>
<reference evidence="1 2" key="1">
    <citation type="submission" date="2021-01" db="EMBL/GenBank/DDBJ databases">
        <title>Streptomyces acididurans sp. nov., isolated from a peat swamp forest soil.</title>
        <authorList>
            <person name="Chantavorakit T."/>
            <person name="Duangmal K."/>
        </authorList>
    </citation>
    <scope>NUCLEOTIDE SEQUENCE [LARGE SCALE GENOMIC DNA]</scope>
    <source>
        <strain evidence="1 2">KK5PA1</strain>
    </source>
</reference>
<evidence type="ECO:0000313" key="1">
    <source>
        <dbReference type="EMBL" id="MBM9503217.1"/>
    </source>
</evidence>
<gene>
    <name evidence="1" type="ORF">ITX44_01475</name>
</gene>